<feature type="chain" id="PRO_5046421094" description="Glucose-methanol-choline oxidoreductase N-terminal domain-containing protein" evidence="5">
    <location>
        <begin position="17"/>
        <end position="600"/>
    </location>
</feature>
<dbReference type="InterPro" id="IPR003953">
    <property type="entry name" value="FAD-dep_OxRdtase_2_FAD-bd"/>
</dbReference>
<gene>
    <name evidence="7" type="ORF">SLS59_004665</name>
</gene>
<evidence type="ECO:0000313" key="8">
    <source>
        <dbReference type="Proteomes" id="UP001521222"/>
    </source>
</evidence>
<organism evidence="7 8">
    <name type="scientific">Nothophoma quercina</name>
    <dbReference type="NCBI Taxonomy" id="749835"/>
    <lineage>
        <taxon>Eukaryota</taxon>
        <taxon>Fungi</taxon>
        <taxon>Dikarya</taxon>
        <taxon>Ascomycota</taxon>
        <taxon>Pezizomycotina</taxon>
        <taxon>Dothideomycetes</taxon>
        <taxon>Pleosporomycetidae</taxon>
        <taxon>Pleosporales</taxon>
        <taxon>Pleosporineae</taxon>
        <taxon>Didymellaceae</taxon>
        <taxon>Nothophoma</taxon>
    </lineage>
</organism>
<reference evidence="7 8" key="1">
    <citation type="submission" date="2024-02" db="EMBL/GenBank/DDBJ databases">
        <title>De novo assembly and annotation of 12 fungi associated with fruit tree decline syndrome in Ontario, Canada.</title>
        <authorList>
            <person name="Sulman M."/>
            <person name="Ellouze W."/>
            <person name="Ilyukhin E."/>
        </authorList>
    </citation>
    <scope>NUCLEOTIDE SEQUENCE [LARGE SCALE GENOMIC DNA]</scope>
    <source>
        <strain evidence="7 8">M97-236</strain>
    </source>
</reference>
<dbReference type="InterPro" id="IPR007867">
    <property type="entry name" value="GMC_OxRtase_C"/>
</dbReference>
<dbReference type="PANTHER" id="PTHR11552">
    <property type="entry name" value="GLUCOSE-METHANOL-CHOLINE GMC OXIDOREDUCTASE"/>
    <property type="match status" value="1"/>
</dbReference>
<name>A0ABR3REZ1_9PLEO</name>
<dbReference type="Pfam" id="PF05199">
    <property type="entry name" value="GMC_oxred_C"/>
    <property type="match status" value="1"/>
</dbReference>
<comment type="caution">
    <text evidence="7">The sequence shown here is derived from an EMBL/GenBank/DDBJ whole genome shotgun (WGS) entry which is preliminary data.</text>
</comment>
<evidence type="ECO:0000313" key="7">
    <source>
        <dbReference type="EMBL" id="KAL1603009.1"/>
    </source>
</evidence>
<evidence type="ECO:0000256" key="1">
    <source>
        <dbReference type="ARBA" id="ARBA00010790"/>
    </source>
</evidence>
<dbReference type="InterPro" id="IPR012132">
    <property type="entry name" value="GMC_OxRdtase"/>
</dbReference>
<feature type="signal peptide" evidence="5">
    <location>
        <begin position="1"/>
        <end position="16"/>
    </location>
</feature>
<evidence type="ECO:0000256" key="3">
    <source>
        <dbReference type="ARBA" id="ARBA00023002"/>
    </source>
</evidence>
<accession>A0ABR3REZ1</accession>
<evidence type="ECO:0000256" key="2">
    <source>
        <dbReference type="ARBA" id="ARBA00022630"/>
    </source>
</evidence>
<feature type="domain" description="Glucose-methanol-choline oxidoreductase N-terminal" evidence="6">
    <location>
        <begin position="300"/>
        <end position="314"/>
    </location>
</feature>
<dbReference type="PRINTS" id="PR00411">
    <property type="entry name" value="PNDRDTASEI"/>
</dbReference>
<evidence type="ECO:0000256" key="4">
    <source>
        <dbReference type="ARBA" id="ARBA00023180"/>
    </source>
</evidence>
<dbReference type="Pfam" id="PF00732">
    <property type="entry name" value="GMC_oxred_N"/>
    <property type="match status" value="1"/>
</dbReference>
<dbReference type="PROSITE" id="PS00624">
    <property type="entry name" value="GMC_OXRED_2"/>
    <property type="match status" value="1"/>
</dbReference>
<evidence type="ECO:0000259" key="6">
    <source>
        <dbReference type="PROSITE" id="PS00624"/>
    </source>
</evidence>
<comment type="similarity">
    <text evidence="1">Belongs to the GMC oxidoreductase family.</text>
</comment>
<dbReference type="Gene3D" id="3.50.50.60">
    <property type="entry name" value="FAD/NAD(P)-binding domain"/>
    <property type="match status" value="2"/>
</dbReference>
<protein>
    <recommendedName>
        <fullName evidence="6">Glucose-methanol-choline oxidoreductase N-terminal domain-containing protein</fullName>
    </recommendedName>
</protein>
<dbReference type="EMBL" id="JAKIXB020000013">
    <property type="protein sequence ID" value="KAL1603009.1"/>
    <property type="molecule type" value="Genomic_DNA"/>
</dbReference>
<dbReference type="SUPFAM" id="SSF54373">
    <property type="entry name" value="FAD-linked reductases, C-terminal domain"/>
    <property type="match status" value="1"/>
</dbReference>
<dbReference type="PIRSF" id="PIRSF000137">
    <property type="entry name" value="Alcohol_oxidase"/>
    <property type="match status" value="1"/>
</dbReference>
<keyword evidence="2" id="KW-0285">Flavoprotein</keyword>
<dbReference type="Pfam" id="PF00890">
    <property type="entry name" value="FAD_binding_2"/>
    <property type="match status" value="1"/>
</dbReference>
<dbReference type="InterPro" id="IPR036188">
    <property type="entry name" value="FAD/NAD-bd_sf"/>
</dbReference>
<proteinExistence type="inferred from homology"/>
<dbReference type="InterPro" id="IPR000172">
    <property type="entry name" value="GMC_OxRdtase_N"/>
</dbReference>
<keyword evidence="4" id="KW-0325">Glycoprotein</keyword>
<dbReference type="SUPFAM" id="SSF51905">
    <property type="entry name" value="FAD/NAD(P)-binding domain"/>
    <property type="match status" value="1"/>
</dbReference>
<sequence length="600" mass="64292">MRSALWVAASASSIAAAHFSGSTRQQVVAGNNFGIPGQNATYDYVVVGGGTGGLAVAYRLAKDGTETVAVVEAGGFYEIENGNTSVVPAYNQDYNYITPDSQWDAPLVDWGFLTTPQAGAQNQVFHYGRGKMLGGCYTWDRFLPYFEGSINYSNPNMSIRALNSSVPYIDPVNQSGNPLEVSFPNFASPLSSWAQLAFREIGIADVHDLISGELIGSQYDPLTLNPKDQSRSSSQTSFLNAAFEEGGMNKTNLKVYTHTLGQKILFNDNKTAYGVLVQSGPAAAPSYVLTARKEVIVSAGAFQSPQLLMVSGVGPAETLQSLDIPIVADRPGIGQNMWDHVVLSIGYQVSVETYGRLMNQTVATEAELDYALNRAGILTNDQSDYLGWEKLPAASRANFSISTSNDLSTFPADWPEVEYEVSAAPFGTPPFSTPGNPIDVGYLQPVLLTPLSRGNISISSASMADPPLINPNWLTHPTDQQVAIATIKRGREFFNASAIAPILIGDELLPGQDLPVGSTDEEILAYLQMNIGYNWHASCTCKMGRNDDELAVVDSRAGVIGVNGLRVVDASAFPLLPPGHPQATVYVLAEKIAADILAGR</sequence>
<keyword evidence="5" id="KW-0732">Signal</keyword>
<evidence type="ECO:0000256" key="5">
    <source>
        <dbReference type="SAM" id="SignalP"/>
    </source>
</evidence>
<dbReference type="Gene3D" id="3.30.560.10">
    <property type="entry name" value="Glucose Oxidase, domain 3"/>
    <property type="match status" value="2"/>
</dbReference>
<dbReference type="PANTHER" id="PTHR11552:SF138">
    <property type="entry name" value="DEHYDROGENASE PKFF-RELATED"/>
    <property type="match status" value="1"/>
</dbReference>
<keyword evidence="8" id="KW-1185">Reference proteome</keyword>
<dbReference type="Proteomes" id="UP001521222">
    <property type="component" value="Unassembled WGS sequence"/>
</dbReference>
<keyword evidence="3" id="KW-0560">Oxidoreductase</keyword>